<dbReference type="Pfam" id="PF06757">
    <property type="entry name" value="Ins_allergen_rp"/>
    <property type="match status" value="1"/>
</dbReference>
<dbReference type="PANTHER" id="PTHR21163:SF0">
    <property type="entry name" value="GH08205P-RELATED"/>
    <property type="match status" value="1"/>
</dbReference>
<dbReference type="PANTHER" id="PTHR21163">
    <property type="entry name" value="PROTEIN G12"/>
    <property type="match status" value="1"/>
</dbReference>
<organism evidence="1">
    <name type="scientific">Anopheles aquasalis</name>
    <name type="common">Malaria mosquito</name>
    <dbReference type="NCBI Taxonomy" id="42839"/>
    <lineage>
        <taxon>Eukaryota</taxon>
        <taxon>Metazoa</taxon>
        <taxon>Ecdysozoa</taxon>
        <taxon>Arthropoda</taxon>
        <taxon>Hexapoda</taxon>
        <taxon>Insecta</taxon>
        <taxon>Pterygota</taxon>
        <taxon>Neoptera</taxon>
        <taxon>Endopterygota</taxon>
        <taxon>Diptera</taxon>
        <taxon>Nematocera</taxon>
        <taxon>Culicoidea</taxon>
        <taxon>Culicidae</taxon>
        <taxon>Anophelinae</taxon>
        <taxon>Anopheles</taxon>
    </lineage>
</organism>
<dbReference type="AlphaFoldDB" id="T1EAR6"/>
<dbReference type="InterPro" id="IPR010629">
    <property type="entry name" value="Ins_allergen"/>
</dbReference>
<protein>
    <submittedName>
        <fullName evidence="1">Putative secreted protein</fullName>
    </submittedName>
</protein>
<name>T1EAR6_ANOAQ</name>
<dbReference type="VEuPathDB" id="VectorBase:AAQUA_012315"/>
<evidence type="ECO:0000313" key="1">
    <source>
        <dbReference type="EMBL" id="JAB01414.1"/>
    </source>
</evidence>
<dbReference type="EMBL" id="GAMD01000177">
    <property type="protein sequence ID" value="JAB01414.1"/>
    <property type="molecule type" value="mRNA"/>
</dbReference>
<feature type="non-terminal residue" evidence="1">
    <location>
        <position position="1"/>
    </location>
</feature>
<proteinExistence type="evidence at transcript level"/>
<reference evidence="1" key="1">
    <citation type="submission" date="2013-07" db="EMBL/GenBank/DDBJ databases">
        <title>Transcriptome sequencing and developmental regulation of gene expression in Anopheles aquasalis.</title>
        <authorList>
            <consortium name="Brazilian Malaria Network (MCT/CNPq/MS/SCTIE/DECIT/PRONEX 555648/2009-5) and Research Network on Bioactive Molecules from Arthropod Vectors (NAP-MOBIARVE"/>
            <consortium name="University of Sao Paulo)"/>
            <person name="Marinotti O."/>
            <person name="Ribeiro J.M.C."/>
            <person name="Costa-da-Silva A.L."/>
            <person name="Silva M.C.P."/>
            <person name="Lopes A.R."/>
            <person name="Barros M.S."/>
            <person name="Sa-Nunes A."/>
            <person name="Konjin B.B."/>
            <person name="Carvalho E."/>
            <person name="Suesdek L."/>
            <person name="Silva-Neto M.A.C."/>
            <person name="Capurro M.L."/>
        </authorList>
    </citation>
    <scope>NUCLEOTIDE SEQUENCE</scope>
    <source>
        <tissue evidence="1">Whole body</tissue>
    </source>
</reference>
<sequence length="216" mass="24321">KSVKSKATQSKLRMKVAALFVACLVVSVTCAPTQLSLQDDLDDFVALLPLEDLKNLAFRYILDKEVLAALAYLQGEEFSTVWDQFFAVAEVRDLLNYLEEAGIPAYDALNTVAEFLGLKPLKPKGKLATTGGLKGLLDELLELLPLDELEALFEEKLVSSSEFKALFERLQNFDYKQVEDLYENSAEVQSLIQKLRDHDIDVDHIVDLVKSFFGWK</sequence>
<accession>T1EAR6</accession>